<evidence type="ECO:0000256" key="3">
    <source>
        <dbReference type="ARBA" id="ARBA00023004"/>
    </source>
</evidence>
<organism evidence="7 8">
    <name type="scientific">Hahella chejuensis (strain KCTC 2396)</name>
    <dbReference type="NCBI Taxonomy" id="349521"/>
    <lineage>
        <taxon>Bacteria</taxon>
        <taxon>Pseudomonadati</taxon>
        <taxon>Pseudomonadota</taxon>
        <taxon>Gammaproteobacteria</taxon>
        <taxon>Oceanospirillales</taxon>
        <taxon>Hahellaceae</taxon>
        <taxon>Hahella</taxon>
    </lineage>
</organism>
<evidence type="ECO:0000313" key="7">
    <source>
        <dbReference type="EMBL" id="ABC31128.1"/>
    </source>
</evidence>
<evidence type="ECO:0000256" key="1">
    <source>
        <dbReference type="ARBA" id="ARBA00022617"/>
    </source>
</evidence>
<dbReference type="Pfam" id="PF02239">
    <property type="entry name" value="Cytochrom_D1"/>
    <property type="match status" value="1"/>
</dbReference>
<dbReference type="InterPro" id="IPR003143">
    <property type="entry name" value="Cyt_cd1_C_sf"/>
</dbReference>
<dbReference type="InterPro" id="IPR009056">
    <property type="entry name" value="Cyt_c-like_dom"/>
</dbReference>
<dbReference type="Proteomes" id="UP000000238">
    <property type="component" value="Chromosome"/>
</dbReference>
<evidence type="ECO:0000256" key="5">
    <source>
        <dbReference type="SAM" id="SignalP"/>
    </source>
</evidence>
<dbReference type="Pfam" id="PF13442">
    <property type="entry name" value="Cytochrome_CBB3"/>
    <property type="match status" value="1"/>
</dbReference>
<dbReference type="InterPro" id="IPR036909">
    <property type="entry name" value="Cyt_c-like_dom_sf"/>
</dbReference>
<dbReference type="OrthoDB" id="5290932at2"/>
<dbReference type="KEGG" id="hch:HCH_04424"/>
<dbReference type="PANTHER" id="PTHR47197:SF3">
    <property type="entry name" value="DIHYDRO-HEME D1 DEHYDROGENASE"/>
    <property type="match status" value="1"/>
</dbReference>
<proteinExistence type="predicted"/>
<reference evidence="7 8" key="1">
    <citation type="journal article" date="2005" name="Nucleic Acids Res.">
        <title>Genomic blueprint of Hahella chejuensis, a marine microbe producing an algicidal agent.</title>
        <authorList>
            <person name="Jeong H."/>
            <person name="Yim J.H."/>
            <person name="Lee C."/>
            <person name="Choi S.-H."/>
            <person name="Park Y.K."/>
            <person name="Yoon S.H."/>
            <person name="Hur C.-G."/>
            <person name="Kang H.-Y."/>
            <person name="Kim D."/>
            <person name="Lee H.H."/>
            <person name="Park K.H."/>
            <person name="Park S.-H."/>
            <person name="Park H.-S."/>
            <person name="Lee H.K."/>
            <person name="Oh T.K."/>
            <person name="Kim J.F."/>
        </authorList>
    </citation>
    <scope>NUCLEOTIDE SEQUENCE [LARGE SCALE GENOMIC DNA]</scope>
    <source>
        <strain evidence="7 8">KCTC 2396</strain>
    </source>
</reference>
<keyword evidence="8" id="KW-1185">Reference proteome</keyword>
<protein>
    <submittedName>
        <fullName evidence="7">Cytochrome c, mono-and diheme variants</fullName>
    </submittedName>
</protein>
<gene>
    <name evidence="7" type="ordered locus">HCH_04424</name>
</gene>
<dbReference type="eggNOG" id="COG3391">
    <property type="taxonomic scope" value="Bacteria"/>
</dbReference>
<dbReference type="Gene3D" id="1.10.760.10">
    <property type="entry name" value="Cytochrome c-like domain"/>
    <property type="match status" value="1"/>
</dbReference>
<dbReference type="eggNOG" id="COG2010">
    <property type="taxonomic scope" value="Bacteria"/>
</dbReference>
<dbReference type="PROSITE" id="PS51007">
    <property type="entry name" value="CYTC"/>
    <property type="match status" value="1"/>
</dbReference>
<keyword evidence="1 4" id="KW-0349">Heme</keyword>
<dbReference type="HOGENOM" id="CLU_025262_1_0_6"/>
<sequence>MKLSPSLLFATLTLSAFTTPASAADSTSNNAASDTEALYQTHCAACHHPQRLGGLGPALLPESLGRIRPKQAQEVILHGRAATQMPAFADRITDNQASQLAAYLFQPAAVTPQWTDEDIRASHIIHFPKSGLGDKPVFDADLMNLFIVVESGDHHATLLDGDAFKPIHRFKTRYALHGGPKFSPDGRYVYFASRDGWISQFDIYNLKTVAEIRVGLNTRNLALSADGKWVMVANYLPQNLVLLNADRLSPLKTFPVSNREQGSRVSAVYTAPQRNSFIAAMKDIRELWEIRYDQPAFPVRKITTEDYLDDFFFDQDYRHLIGASRSGESGQVIDLESGATIATLNLPGMPHLGSGISWETEQGPLMMTPHLKEGALSIINMKDWSLVKTLPTLGPGFFTRSHDGSPYIWVDVFFGPNKDKLHVIDKETLEIIATLAPEPGKTAAHVEFTKDGRFALVSLWEDNGALIVYDALTLKEVTRLPMSKPSGKYNVYNKTHYVRGTSH</sequence>
<feature type="chain" id="PRO_5004215443" evidence="5">
    <location>
        <begin position="24"/>
        <end position="503"/>
    </location>
</feature>
<dbReference type="GO" id="GO:0020037">
    <property type="term" value="F:heme binding"/>
    <property type="evidence" value="ECO:0007669"/>
    <property type="project" value="InterPro"/>
</dbReference>
<keyword evidence="3 4" id="KW-0408">Iron</keyword>
<accession>Q2SDZ6</accession>
<dbReference type="GO" id="GO:0046872">
    <property type="term" value="F:metal ion binding"/>
    <property type="evidence" value="ECO:0007669"/>
    <property type="project" value="UniProtKB-KW"/>
</dbReference>
<dbReference type="Gene3D" id="2.140.10.20">
    <property type="entry name" value="C-terminal (heme d1) domain of cytochrome cd1-nitrite reductase"/>
    <property type="match status" value="1"/>
</dbReference>
<keyword evidence="2 4" id="KW-0479">Metal-binding</keyword>
<dbReference type="SUPFAM" id="SSF51004">
    <property type="entry name" value="C-terminal (heme d1) domain of cytochrome cd1-nitrite reductase"/>
    <property type="match status" value="1"/>
</dbReference>
<dbReference type="InterPro" id="IPR051200">
    <property type="entry name" value="Host-pathogen_enzymatic-act"/>
</dbReference>
<evidence type="ECO:0000313" key="8">
    <source>
        <dbReference type="Proteomes" id="UP000000238"/>
    </source>
</evidence>
<evidence type="ECO:0000256" key="2">
    <source>
        <dbReference type="ARBA" id="ARBA00022723"/>
    </source>
</evidence>
<dbReference type="AlphaFoldDB" id="Q2SDZ6"/>
<feature type="domain" description="Cytochrome c" evidence="6">
    <location>
        <begin position="30"/>
        <end position="108"/>
    </location>
</feature>
<dbReference type="EMBL" id="CP000155">
    <property type="protein sequence ID" value="ABC31128.1"/>
    <property type="molecule type" value="Genomic_DNA"/>
</dbReference>
<name>Q2SDZ6_HAHCH</name>
<evidence type="ECO:0000259" key="6">
    <source>
        <dbReference type="PROSITE" id="PS51007"/>
    </source>
</evidence>
<dbReference type="STRING" id="349521.HCH_04424"/>
<dbReference type="GO" id="GO:0009055">
    <property type="term" value="F:electron transfer activity"/>
    <property type="evidence" value="ECO:0007669"/>
    <property type="project" value="InterPro"/>
</dbReference>
<dbReference type="RefSeq" id="WP_011398195.1">
    <property type="nucleotide sequence ID" value="NC_007645.1"/>
</dbReference>
<evidence type="ECO:0000256" key="4">
    <source>
        <dbReference type="PROSITE-ProRule" id="PRU00433"/>
    </source>
</evidence>
<keyword evidence="5" id="KW-0732">Signal</keyword>
<dbReference type="SUPFAM" id="SSF46626">
    <property type="entry name" value="Cytochrome c"/>
    <property type="match status" value="1"/>
</dbReference>
<dbReference type="CDD" id="cd20777">
    <property type="entry name" value="8prop_heme-binding_NirN"/>
    <property type="match status" value="1"/>
</dbReference>
<dbReference type="InterPro" id="IPR011048">
    <property type="entry name" value="Haem_d1_sf"/>
</dbReference>
<dbReference type="PANTHER" id="PTHR47197">
    <property type="entry name" value="PROTEIN NIRF"/>
    <property type="match status" value="1"/>
</dbReference>
<feature type="signal peptide" evidence="5">
    <location>
        <begin position="1"/>
        <end position="23"/>
    </location>
</feature>